<dbReference type="EMBL" id="LAZR01045105">
    <property type="protein sequence ID" value="KKK99670.1"/>
    <property type="molecule type" value="Genomic_DNA"/>
</dbReference>
<feature type="non-terminal residue" evidence="1">
    <location>
        <position position="27"/>
    </location>
</feature>
<gene>
    <name evidence="1" type="ORF">LCGC14_2630430</name>
</gene>
<proteinExistence type="predicted"/>
<dbReference type="InterPro" id="IPR046346">
    <property type="entry name" value="Aminoacid_DH-like_N_sf"/>
</dbReference>
<evidence type="ECO:0000313" key="1">
    <source>
        <dbReference type="EMBL" id="KKK99670.1"/>
    </source>
</evidence>
<reference evidence="1" key="1">
    <citation type="journal article" date="2015" name="Nature">
        <title>Complex archaea that bridge the gap between prokaryotes and eukaryotes.</title>
        <authorList>
            <person name="Spang A."/>
            <person name="Saw J.H."/>
            <person name="Jorgensen S.L."/>
            <person name="Zaremba-Niedzwiedzka K."/>
            <person name="Martijn J."/>
            <person name="Lind A.E."/>
            <person name="van Eijk R."/>
            <person name="Schleper C."/>
            <person name="Guy L."/>
            <person name="Ettema T.J."/>
        </authorList>
    </citation>
    <scope>NUCLEOTIDE SEQUENCE</scope>
</reference>
<protein>
    <submittedName>
        <fullName evidence="1">Uncharacterized protein</fullName>
    </submittedName>
</protein>
<accession>A0A0F9AN16</accession>
<comment type="caution">
    <text evidence="1">The sequence shown here is derived from an EMBL/GenBank/DDBJ whole genome shotgun (WGS) entry which is preliminary data.</text>
</comment>
<organism evidence="1">
    <name type="scientific">marine sediment metagenome</name>
    <dbReference type="NCBI Taxonomy" id="412755"/>
    <lineage>
        <taxon>unclassified sequences</taxon>
        <taxon>metagenomes</taxon>
        <taxon>ecological metagenomes</taxon>
    </lineage>
</organism>
<sequence>MTYKAAMAEVGLGGGKSVIVVEEIKDK</sequence>
<dbReference type="Gene3D" id="3.40.50.10860">
    <property type="entry name" value="Leucine Dehydrogenase, chain A, domain 1"/>
    <property type="match status" value="1"/>
</dbReference>
<dbReference type="AlphaFoldDB" id="A0A0F9AN16"/>
<dbReference type="SUPFAM" id="SSF53223">
    <property type="entry name" value="Aminoacid dehydrogenase-like, N-terminal domain"/>
    <property type="match status" value="1"/>
</dbReference>
<name>A0A0F9AN16_9ZZZZ</name>